<dbReference type="PANTHER" id="PTHR12058">
    <property type="entry name" value="ARP2/3 COMPLEX 34 KDA SUBUNIT"/>
    <property type="match status" value="1"/>
</dbReference>
<dbReference type="GO" id="GO:0030041">
    <property type="term" value="P:actin filament polymerization"/>
    <property type="evidence" value="ECO:0007669"/>
    <property type="project" value="InterPro"/>
</dbReference>
<dbReference type="OMA" id="VELDYNW"/>
<accession>A0A1R3L778</accession>
<keyword evidence="7" id="KW-1185">Reference proteome</keyword>
<name>A0A1R3L778_ASPOF</name>
<proteinExistence type="inferred from homology"/>
<evidence type="ECO:0000256" key="3">
    <source>
        <dbReference type="ARBA" id="ARBA00022490"/>
    </source>
</evidence>
<evidence type="ECO:0000256" key="4">
    <source>
        <dbReference type="ARBA" id="ARBA00023203"/>
    </source>
</evidence>
<dbReference type="GO" id="GO:0034314">
    <property type="term" value="P:Arp2/3 complex-mediated actin nucleation"/>
    <property type="evidence" value="ECO:0007669"/>
    <property type="project" value="InterPro"/>
</dbReference>
<keyword evidence="3" id="KW-0963">Cytoplasm</keyword>
<dbReference type="InterPro" id="IPR034666">
    <property type="entry name" value="ARPC2/4"/>
</dbReference>
<dbReference type="EMBL" id="KV863474">
    <property type="protein sequence ID" value="ONK55434.1"/>
    <property type="molecule type" value="Genomic_DNA"/>
</dbReference>
<evidence type="ECO:0000313" key="6">
    <source>
        <dbReference type="EMBL" id="ONK55434.1"/>
    </source>
</evidence>
<gene>
    <name evidence="6" type="ORF">A4U43_UnF3400</name>
</gene>
<dbReference type="Gramene" id="ONK55434">
    <property type="protein sequence ID" value="ONK55434"/>
    <property type="gene ID" value="A4U43_UnF3400"/>
</dbReference>
<keyword evidence="4" id="KW-0009">Actin-binding</keyword>
<evidence type="ECO:0000256" key="2">
    <source>
        <dbReference type="ARBA" id="ARBA00007192"/>
    </source>
</evidence>
<sequence length="127" mass="13957">MILLQSPSRFVLQTLQNRVLNSTEKGIDLDCQAVEFDDVRYHIQFSMKKPDVALVSVSLPTPPPETVFIEGLPVGALEAVKVVYGALIQILDPPKDGYNLTMKLILSKLPADEGSTSSFLKVIMSLI</sequence>
<dbReference type="SUPFAM" id="SSF69645">
    <property type="entry name" value="Arp2/3 complex subunits"/>
    <property type="match status" value="1"/>
</dbReference>
<dbReference type="PANTHER" id="PTHR12058:SF0">
    <property type="entry name" value="ACTIN-RELATED PROTEIN 2_3 COMPLEX SUBUNIT 2"/>
    <property type="match status" value="1"/>
</dbReference>
<evidence type="ECO:0008006" key="8">
    <source>
        <dbReference type="Google" id="ProtNLM"/>
    </source>
</evidence>
<dbReference type="InterPro" id="IPR007188">
    <property type="entry name" value="ARPC2"/>
</dbReference>
<reference evidence="7" key="1">
    <citation type="journal article" date="2017" name="Nat. Commun.">
        <title>The asparagus genome sheds light on the origin and evolution of a young Y chromosome.</title>
        <authorList>
            <person name="Harkess A."/>
            <person name="Zhou J."/>
            <person name="Xu C."/>
            <person name="Bowers J.E."/>
            <person name="Van der Hulst R."/>
            <person name="Ayyampalayam S."/>
            <person name="Mercati F."/>
            <person name="Riccardi P."/>
            <person name="McKain M.R."/>
            <person name="Kakrana A."/>
            <person name="Tang H."/>
            <person name="Ray J."/>
            <person name="Groenendijk J."/>
            <person name="Arikit S."/>
            <person name="Mathioni S.M."/>
            <person name="Nakano M."/>
            <person name="Shan H."/>
            <person name="Telgmann-Rauber A."/>
            <person name="Kanno A."/>
            <person name="Yue Z."/>
            <person name="Chen H."/>
            <person name="Li W."/>
            <person name="Chen Y."/>
            <person name="Xu X."/>
            <person name="Zhang Y."/>
            <person name="Luo S."/>
            <person name="Chen H."/>
            <person name="Gao J."/>
            <person name="Mao Z."/>
            <person name="Pires J.C."/>
            <person name="Luo M."/>
            <person name="Kudrna D."/>
            <person name="Wing R.A."/>
            <person name="Meyers B.C."/>
            <person name="Yi K."/>
            <person name="Kong H."/>
            <person name="Lavrijsen P."/>
            <person name="Sunseri F."/>
            <person name="Falavigna A."/>
            <person name="Ye Y."/>
            <person name="Leebens-Mack J.H."/>
            <person name="Chen G."/>
        </authorList>
    </citation>
    <scope>NUCLEOTIDE SEQUENCE [LARGE SCALE GENOMIC DNA]</scope>
    <source>
        <strain evidence="7">cv. DH0086</strain>
    </source>
</reference>
<protein>
    <recommendedName>
        <fullName evidence="8">Arp2/3 complex 34 kDa subunit</fullName>
    </recommendedName>
</protein>
<organism evidence="6 7">
    <name type="scientific">Asparagus officinalis</name>
    <name type="common">Garden asparagus</name>
    <dbReference type="NCBI Taxonomy" id="4686"/>
    <lineage>
        <taxon>Eukaryota</taxon>
        <taxon>Viridiplantae</taxon>
        <taxon>Streptophyta</taxon>
        <taxon>Embryophyta</taxon>
        <taxon>Tracheophyta</taxon>
        <taxon>Spermatophyta</taxon>
        <taxon>Magnoliopsida</taxon>
        <taxon>Liliopsida</taxon>
        <taxon>Asparagales</taxon>
        <taxon>Asparagaceae</taxon>
        <taxon>Asparagoideae</taxon>
        <taxon>Asparagus</taxon>
    </lineage>
</organism>
<evidence type="ECO:0000313" key="7">
    <source>
        <dbReference type="Proteomes" id="UP000243459"/>
    </source>
</evidence>
<comment type="similarity">
    <text evidence="2">Belongs to the ARPC2 family.</text>
</comment>
<comment type="subcellular location">
    <subcellularLocation>
        <location evidence="1">Cytoplasm</location>
        <location evidence="1">Cytoskeleton</location>
    </subcellularLocation>
</comment>
<keyword evidence="5" id="KW-0206">Cytoskeleton</keyword>
<dbReference type="GO" id="GO:0051015">
    <property type="term" value="F:actin filament binding"/>
    <property type="evidence" value="ECO:0007669"/>
    <property type="project" value="TreeGrafter"/>
</dbReference>
<dbReference type="GO" id="GO:0005200">
    <property type="term" value="F:structural constituent of cytoskeleton"/>
    <property type="evidence" value="ECO:0007669"/>
    <property type="project" value="TreeGrafter"/>
</dbReference>
<evidence type="ECO:0000256" key="5">
    <source>
        <dbReference type="ARBA" id="ARBA00023212"/>
    </source>
</evidence>
<dbReference type="GO" id="GO:0005885">
    <property type="term" value="C:Arp2/3 protein complex"/>
    <property type="evidence" value="ECO:0007669"/>
    <property type="project" value="InterPro"/>
</dbReference>
<dbReference type="AlphaFoldDB" id="A0A1R3L778"/>
<dbReference type="OrthoDB" id="148331at2759"/>
<dbReference type="Gene3D" id="3.30.1460.20">
    <property type="match status" value="1"/>
</dbReference>
<dbReference type="Proteomes" id="UP000243459">
    <property type="component" value="Unassembled WGS sequence"/>
</dbReference>
<evidence type="ECO:0000256" key="1">
    <source>
        <dbReference type="ARBA" id="ARBA00004245"/>
    </source>
</evidence>